<feature type="region of interest" description="Disordered" evidence="1">
    <location>
        <begin position="1"/>
        <end position="68"/>
    </location>
</feature>
<evidence type="ECO:0000313" key="2">
    <source>
        <dbReference type="EMBL" id="KAI5083251.1"/>
    </source>
</evidence>
<name>A0A9D4VB52_ADICA</name>
<accession>A0A9D4VB52</accession>
<proteinExistence type="predicted"/>
<evidence type="ECO:0000256" key="1">
    <source>
        <dbReference type="SAM" id="MobiDB-lite"/>
    </source>
</evidence>
<reference evidence="2" key="1">
    <citation type="submission" date="2021-01" db="EMBL/GenBank/DDBJ databases">
        <title>Adiantum capillus-veneris genome.</title>
        <authorList>
            <person name="Fang Y."/>
            <person name="Liao Q."/>
        </authorList>
    </citation>
    <scope>NUCLEOTIDE SEQUENCE</scope>
    <source>
        <strain evidence="2">H3</strain>
        <tissue evidence="2">Leaf</tissue>
    </source>
</reference>
<gene>
    <name evidence="2" type="ORF">GOP47_0002994</name>
</gene>
<protein>
    <submittedName>
        <fullName evidence="2">Uncharacterized protein</fullName>
    </submittedName>
</protein>
<comment type="caution">
    <text evidence="2">The sequence shown here is derived from an EMBL/GenBank/DDBJ whole genome shotgun (WGS) entry which is preliminary data.</text>
</comment>
<evidence type="ECO:0000313" key="3">
    <source>
        <dbReference type="Proteomes" id="UP000886520"/>
    </source>
</evidence>
<organism evidence="2 3">
    <name type="scientific">Adiantum capillus-veneris</name>
    <name type="common">Maidenhair fern</name>
    <dbReference type="NCBI Taxonomy" id="13818"/>
    <lineage>
        <taxon>Eukaryota</taxon>
        <taxon>Viridiplantae</taxon>
        <taxon>Streptophyta</taxon>
        <taxon>Embryophyta</taxon>
        <taxon>Tracheophyta</taxon>
        <taxon>Polypodiopsida</taxon>
        <taxon>Polypodiidae</taxon>
        <taxon>Polypodiales</taxon>
        <taxon>Pteridineae</taxon>
        <taxon>Pteridaceae</taxon>
        <taxon>Vittarioideae</taxon>
        <taxon>Adiantum</taxon>
    </lineage>
</organism>
<dbReference type="AlphaFoldDB" id="A0A9D4VB52"/>
<feature type="compositionally biased region" description="Basic and acidic residues" evidence="1">
    <location>
        <begin position="45"/>
        <end position="68"/>
    </location>
</feature>
<keyword evidence="3" id="KW-1185">Reference proteome</keyword>
<sequence length="68" mass="7105">MVELAACPAGQDEDIDGDADGGAQQNDPEAIDGGGERVCVPAVLGHHDEAERQEEGAKPKLVRLEARP</sequence>
<dbReference type="Proteomes" id="UP000886520">
    <property type="component" value="Chromosome 3"/>
</dbReference>
<dbReference type="EMBL" id="JABFUD020000002">
    <property type="protein sequence ID" value="KAI5083251.1"/>
    <property type="molecule type" value="Genomic_DNA"/>
</dbReference>